<dbReference type="InterPro" id="IPR012001">
    <property type="entry name" value="Thiamin_PyroP_enz_TPP-bd_dom"/>
</dbReference>
<protein>
    <submittedName>
        <fullName evidence="7">Acetolactate synthase</fullName>
    </submittedName>
</protein>
<dbReference type="PANTHER" id="PTHR18968">
    <property type="entry name" value="THIAMINE PYROPHOSPHATE ENZYMES"/>
    <property type="match status" value="1"/>
</dbReference>
<dbReference type="GO" id="GO:0009099">
    <property type="term" value="P:L-valine biosynthetic process"/>
    <property type="evidence" value="ECO:0007669"/>
    <property type="project" value="TreeGrafter"/>
</dbReference>
<accession>A0A2M6K9R8</accession>
<feature type="domain" description="Thiamine pyrophosphate enzyme TPP-binding" evidence="5">
    <location>
        <begin position="411"/>
        <end position="555"/>
    </location>
</feature>
<dbReference type="GO" id="GO:0003984">
    <property type="term" value="F:acetolactate synthase activity"/>
    <property type="evidence" value="ECO:0007669"/>
    <property type="project" value="TreeGrafter"/>
</dbReference>
<dbReference type="InterPro" id="IPR011766">
    <property type="entry name" value="TPP_enzyme_TPP-bd"/>
</dbReference>
<dbReference type="GO" id="GO:0050660">
    <property type="term" value="F:flavin adenine dinucleotide binding"/>
    <property type="evidence" value="ECO:0007669"/>
    <property type="project" value="TreeGrafter"/>
</dbReference>
<reference evidence="7 8" key="1">
    <citation type="submission" date="2017-09" db="EMBL/GenBank/DDBJ databases">
        <title>Depth-based differentiation of microbial function through sediment-hosted aquifers and enrichment of novel symbionts in the deep terrestrial subsurface.</title>
        <authorList>
            <person name="Probst A.J."/>
            <person name="Ladd B."/>
            <person name="Jarett J.K."/>
            <person name="Geller-Mcgrath D.E."/>
            <person name="Sieber C.M."/>
            <person name="Emerson J.B."/>
            <person name="Anantharaman K."/>
            <person name="Thomas B.C."/>
            <person name="Malmstrom R."/>
            <person name="Stieglmeier M."/>
            <person name="Klingl A."/>
            <person name="Woyke T."/>
            <person name="Ryan C.M."/>
            <person name="Banfield J.F."/>
        </authorList>
    </citation>
    <scope>NUCLEOTIDE SEQUENCE [LARGE SCALE GENOMIC DNA]</scope>
    <source>
        <strain evidence="7">CG11_big_fil_rev_8_21_14_0_20_39_10</strain>
    </source>
</reference>
<comment type="similarity">
    <text evidence="1 3">Belongs to the TPP enzyme family.</text>
</comment>
<dbReference type="InterPro" id="IPR045229">
    <property type="entry name" value="TPP_enz"/>
</dbReference>
<comment type="caution">
    <text evidence="7">The sequence shown here is derived from an EMBL/GenBank/DDBJ whole genome shotgun (WGS) entry which is preliminary data.</text>
</comment>
<feature type="domain" description="Thiamine pyrophosphate enzyme N-terminal TPP-binding" evidence="6">
    <location>
        <begin position="7"/>
        <end position="118"/>
    </location>
</feature>
<proteinExistence type="inferred from homology"/>
<sequence length="606" mass="67418">MINKKIRVSDYIINFFESKGISDVFLISGGGSIYLVDSISKNKNIKFICNHHEQASAIAAEAYARISEGLGACIVTTGPGGTNAITGVMGAWLDSIPMIVISGQVKTETMGAGKILRQLGDQEINIVDIVRPITKYARTVLTPEDIRSTFEEAANIAMSDRPGPVWIDVPLDVQGAMVNPALLKPFVQTQSREELDADQLHKDVQKVLTNIFQAKRPVLFIGNGVRLAHASDQILQLINLLKIPVLTGFAGFDIISSENPYFAGRPGTIGQRAGNFTLQNADSLLVIGSRLNIRMLGYNYQTIAREAFKMVVDIDKSELNKKTISPDMKLQYDAKEFIEEMINQLKSQKNKQEFTEWIHAISNWKIKYPPVLEKYWKQKKFVNPYCFIDSLSKKIKKTDIIALSNATASICTYQALRFPQGTRVITNSGCAAMGYGLPAAIGACVSNKRKRTICIEGDGSIQMNLQELQTIVHNKLPLKIFIYNNSGYLSIRLTQKNLFEKNYAASSEKSGVSCPDMLKIGRAYGIQTEQIANHDEMEKKIKSVLVYPGPVICEILLSPEQEFSPKASSKRLPDGSFVSRPLEDMYPFLSKEELQENMLIPLIDDL</sequence>
<dbReference type="InterPro" id="IPR012000">
    <property type="entry name" value="Thiamin_PyroP_enz_cen_dom"/>
</dbReference>
<evidence type="ECO:0000256" key="2">
    <source>
        <dbReference type="ARBA" id="ARBA00023052"/>
    </source>
</evidence>
<dbReference type="GO" id="GO:0005948">
    <property type="term" value="C:acetolactate synthase complex"/>
    <property type="evidence" value="ECO:0007669"/>
    <property type="project" value="TreeGrafter"/>
</dbReference>
<dbReference type="SUPFAM" id="SSF52518">
    <property type="entry name" value="Thiamin diphosphate-binding fold (THDP-binding)"/>
    <property type="match status" value="2"/>
</dbReference>
<dbReference type="InterPro" id="IPR029061">
    <property type="entry name" value="THDP-binding"/>
</dbReference>
<keyword evidence="2 3" id="KW-0786">Thiamine pyrophosphate</keyword>
<dbReference type="InterPro" id="IPR029035">
    <property type="entry name" value="DHS-like_NAD/FAD-binding_dom"/>
</dbReference>
<dbReference type="SUPFAM" id="SSF52467">
    <property type="entry name" value="DHS-like NAD/FAD-binding domain"/>
    <property type="match status" value="1"/>
</dbReference>
<dbReference type="Gene3D" id="3.40.50.970">
    <property type="match status" value="2"/>
</dbReference>
<dbReference type="Pfam" id="PF02776">
    <property type="entry name" value="TPP_enzyme_N"/>
    <property type="match status" value="1"/>
</dbReference>
<dbReference type="Proteomes" id="UP000230869">
    <property type="component" value="Unassembled WGS sequence"/>
</dbReference>
<evidence type="ECO:0000259" key="4">
    <source>
        <dbReference type="Pfam" id="PF00205"/>
    </source>
</evidence>
<dbReference type="FunFam" id="3.40.50.970:FF:000007">
    <property type="entry name" value="Acetolactate synthase"/>
    <property type="match status" value="1"/>
</dbReference>
<evidence type="ECO:0000256" key="3">
    <source>
        <dbReference type="RuleBase" id="RU362132"/>
    </source>
</evidence>
<dbReference type="Pfam" id="PF00205">
    <property type="entry name" value="TPP_enzyme_M"/>
    <property type="match status" value="1"/>
</dbReference>
<evidence type="ECO:0000256" key="1">
    <source>
        <dbReference type="ARBA" id="ARBA00007812"/>
    </source>
</evidence>
<dbReference type="GO" id="GO:0009097">
    <property type="term" value="P:isoleucine biosynthetic process"/>
    <property type="evidence" value="ECO:0007669"/>
    <property type="project" value="TreeGrafter"/>
</dbReference>
<dbReference type="PANTHER" id="PTHR18968:SF142">
    <property type="entry name" value="ACETOLACTATE SYNTHASE"/>
    <property type="match status" value="1"/>
</dbReference>
<dbReference type="AlphaFoldDB" id="A0A2M6K9R8"/>
<dbReference type="CDD" id="cd07035">
    <property type="entry name" value="TPP_PYR_POX_like"/>
    <property type="match status" value="1"/>
</dbReference>
<dbReference type="GO" id="GO:0000287">
    <property type="term" value="F:magnesium ion binding"/>
    <property type="evidence" value="ECO:0007669"/>
    <property type="project" value="InterPro"/>
</dbReference>
<evidence type="ECO:0000313" key="7">
    <source>
        <dbReference type="EMBL" id="PIR13739.1"/>
    </source>
</evidence>
<feature type="domain" description="Thiamine pyrophosphate enzyme central" evidence="4">
    <location>
        <begin position="204"/>
        <end position="340"/>
    </location>
</feature>
<dbReference type="Pfam" id="PF02775">
    <property type="entry name" value="TPP_enzyme_C"/>
    <property type="match status" value="1"/>
</dbReference>
<organism evidence="7 8">
    <name type="scientific">Candidatus Falkowbacteria bacterium CG11_big_fil_rev_8_21_14_0_20_39_10</name>
    <dbReference type="NCBI Taxonomy" id="1974570"/>
    <lineage>
        <taxon>Bacteria</taxon>
        <taxon>Candidatus Falkowiibacteriota</taxon>
    </lineage>
</organism>
<name>A0A2M6K9R8_9BACT</name>
<dbReference type="EMBL" id="PCWW01000021">
    <property type="protein sequence ID" value="PIR13739.1"/>
    <property type="molecule type" value="Genomic_DNA"/>
</dbReference>
<evidence type="ECO:0000259" key="5">
    <source>
        <dbReference type="Pfam" id="PF02775"/>
    </source>
</evidence>
<evidence type="ECO:0000259" key="6">
    <source>
        <dbReference type="Pfam" id="PF02776"/>
    </source>
</evidence>
<evidence type="ECO:0000313" key="8">
    <source>
        <dbReference type="Proteomes" id="UP000230869"/>
    </source>
</evidence>
<dbReference type="GO" id="GO:0030976">
    <property type="term" value="F:thiamine pyrophosphate binding"/>
    <property type="evidence" value="ECO:0007669"/>
    <property type="project" value="InterPro"/>
</dbReference>
<dbReference type="Gene3D" id="3.40.50.1220">
    <property type="entry name" value="TPP-binding domain"/>
    <property type="match status" value="1"/>
</dbReference>
<dbReference type="CDD" id="cd00568">
    <property type="entry name" value="TPP_enzymes"/>
    <property type="match status" value="1"/>
</dbReference>
<gene>
    <name evidence="7" type="ORF">COV49_01165</name>
</gene>